<comment type="caution">
    <text evidence="7">The sequence shown here is derived from an EMBL/GenBank/DDBJ whole genome shotgun (WGS) entry which is preliminary data.</text>
</comment>
<proteinExistence type="inferred from homology"/>
<sequence>MAKVFISDRIPEAAAETLTKAGFTVDQYQGAGLITETALAAGTQDADFLIATLSTQVTRAVIERAPHLRLIANYGAGFNNIDVAAATARHIPVTNTPAVSTTAVAEVTLGLMLALSHRIVEGDKLMHGAGFDGWQPRFFLGHELAGKTLGIVGAGHIGQAVAKRAAAFAMKILYTQHHQLPAATEQALGATYVPFTQLVAESDLITLHAPQTAENFHQFNAATFKAMKPTALLINAARGPIIDEAALADALAAGELAGAALDVYEHEPQVEPRLTTMKNVILTPHIGNATVEARDAMAMICANNVIKVSRGEPITPVN</sequence>
<evidence type="ECO:0000256" key="1">
    <source>
        <dbReference type="ARBA" id="ARBA00005854"/>
    </source>
</evidence>
<evidence type="ECO:0000259" key="6">
    <source>
        <dbReference type="Pfam" id="PF02826"/>
    </source>
</evidence>
<evidence type="ECO:0000256" key="3">
    <source>
        <dbReference type="ARBA" id="ARBA00023027"/>
    </source>
</evidence>
<dbReference type="Proteomes" id="UP001597249">
    <property type="component" value="Unassembled WGS sequence"/>
</dbReference>
<dbReference type="InterPro" id="IPR006140">
    <property type="entry name" value="D-isomer_DH_NAD-bd"/>
</dbReference>
<dbReference type="RefSeq" id="WP_125584572.1">
    <property type="nucleotide sequence ID" value="NZ_JBHTMO010000001.1"/>
</dbReference>
<dbReference type="PANTHER" id="PTHR42789">
    <property type="entry name" value="D-ISOMER SPECIFIC 2-HYDROXYACID DEHYDROGENASE FAMILY PROTEIN (AFU_ORTHOLOGUE AFUA_6G10090)"/>
    <property type="match status" value="1"/>
</dbReference>
<evidence type="ECO:0000313" key="7">
    <source>
        <dbReference type="EMBL" id="MFD1392120.1"/>
    </source>
</evidence>
<dbReference type="InterPro" id="IPR029753">
    <property type="entry name" value="D-isomer_DH_CS"/>
</dbReference>
<keyword evidence="3" id="KW-0520">NAD</keyword>
<organism evidence="7 8">
    <name type="scientific">Lacticaseibacillus jixianensis</name>
    <dbReference type="NCBI Taxonomy" id="2486012"/>
    <lineage>
        <taxon>Bacteria</taxon>
        <taxon>Bacillati</taxon>
        <taxon>Bacillota</taxon>
        <taxon>Bacilli</taxon>
        <taxon>Lactobacillales</taxon>
        <taxon>Lactobacillaceae</taxon>
        <taxon>Lacticaseibacillus</taxon>
    </lineage>
</organism>
<dbReference type="SUPFAM" id="SSF51735">
    <property type="entry name" value="NAD(P)-binding Rossmann-fold domains"/>
    <property type="match status" value="1"/>
</dbReference>
<gene>
    <name evidence="7" type="ORF">ACFQ3L_00755</name>
</gene>
<reference evidence="8" key="1">
    <citation type="journal article" date="2019" name="Int. J. Syst. Evol. Microbiol.">
        <title>The Global Catalogue of Microorganisms (GCM) 10K type strain sequencing project: providing services to taxonomists for standard genome sequencing and annotation.</title>
        <authorList>
            <consortium name="The Broad Institute Genomics Platform"/>
            <consortium name="The Broad Institute Genome Sequencing Center for Infectious Disease"/>
            <person name="Wu L."/>
            <person name="Ma J."/>
        </authorList>
    </citation>
    <scope>NUCLEOTIDE SEQUENCE [LARGE SCALE GENOMIC DNA]</scope>
    <source>
        <strain evidence="8">CCM 8911</strain>
    </source>
</reference>
<dbReference type="Pfam" id="PF00389">
    <property type="entry name" value="2-Hacid_dh"/>
    <property type="match status" value="1"/>
</dbReference>
<dbReference type="EMBL" id="JBHTMO010000001">
    <property type="protein sequence ID" value="MFD1392120.1"/>
    <property type="molecule type" value="Genomic_DNA"/>
</dbReference>
<dbReference type="PANTHER" id="PTHR42789:SF1">
    <property type="entry name" value="D-ISOMER SPECIFIC 2-HYDROXYACID DEHYDROGENASE FAMILY PROTEIN (AFU_ORTHOLOGUE AFUA_6G10090)"/>
    <property type="match status" value="1"/>
</dbReference>
<evidence type="ECO:0000256" key="4">
    <source>
        <dbReference type="RuleBase" id="RU003719"/>
    </source>
</evidence>
<accession>A0ABW4B527</accession>
<name>A0ABW4B527_9LACO</name>
<feature type="domain" description="D-isomer specific 2-hydroxyacid dehydrogenase NAD-binding" evidence="6">
    <location>
        <begin position="109"/>
        <end position="287"/>
    </location>
</feature>
<feature type="domain" description="D-isomer specific 2-hydroxyacid dehydrogenase catalytic" evidence="5">
    <location>
        <begin position="4"/>
        <end position="316"/>
    </location>
</feature>
<dbReference type="Gene3D" id="3.40.50.720">
    <property type="entry name" value="NAD(P)-binding Rossmann-like Domain"/>
    <property type="match status" value="2"/>
</dbReference>
<comment type="similarity">
    <text evidence="1 4">Belongs to the D-isomer specific 2-hydroxyacid dehydrogenase family.</text>
</comment>
<evidence type="ECO:0000259" key="5">
    <source>
        <dbReference type="Pfam" id="PF00389"/>
    </source>
</evidence>
<evidence type="ECO:0000313" key="8">
    <source>
        <dbReference type="Proteomes" id="UP001597249"/>
    </source>
</evidence>
<keyword evidence="2 4" id="KW-0560">Oxidoreductase</keyword>
<keyword evidence="8" id="KW-1185">Reference proteome</keyword>
<evidence type="ECO:0000256" key="2">
    <source>
        <dbReference type="ARBA" id="ARBA00023002"/>
    </source>
</evidence>
<dbReference type="PROSITE" id="PS00671">
    <property type="entry name" value="D_2_HYDROXYACID_DH_3"/>
    <property type="match status" value="1"/>
</dbReference>
<dbReference type="InterPro" id="IPR036291">
    <property type="entry name" value="NAD(P)-bd_dom_sf"/>
</dbReference>
<dbReference type="Pfam" id="PF02826">
    <property type="entry name" value="2-Hacid_dh_C"/>
    <property type="match status" value="1"/>
</dbReference>
<dbReference type="InterPro" id="IPR050857">
    <property type="entry name" value="D-2-hydroxyacid_DH"/>
</dbReference>
<dbReference type="SUPFAM" id="SSF52283">
    <property type="entry name" value="Formate/glycerate dehydrogenase catalytic domain-like"/>
    <property type="match status" value="1"/>
</dbReference>
<protein>
    <submittedName>
        <fullName evidence="7">NAD(P)-dependent oxidoreductase</fullName>
    </submittedName>
</protein>
<dbReference type="InterPro" id="IPR006139">
    <property type="entry name" value="D-isomer_2_OHA_DH_cat_dom"/>
</dbReference>